<dbReference type="SUPFAM" id="SSF56784">
    <property type="entry name" value="HAD-like"/>
    <property type="match status" value="1"/>
</dbReference>
<keyword evidence="3" id="KW-0963">Cytoplasm</keyword>
<comment type="caution">
    <text evidence="8">The sequence shown here is derived from an EMBL/GenBank/DDBJ whole genome shotgun (WGS) entry which is preliminary data.</text>
</comment>
<dbReference type="EMBL" id="JAVREL010000020">
    <property type="protein sequence ID" value="MDT0346360.1"/>
    <property type="molecule type" value="Genomic_DNA"/>
</dbReference>
<dbReference type="NCBIfam" id="TIGR01656">
    <property type="entry name" value="Histidinol-ppas"/>
    <property type="match status" value="1"/>
</dbReference>
<gene>
    <name evidence="8" type="ORF">RM590_27795</name>
</gene>
<dbReference type="InterPro" id="IPR004446">
    <property type="entry name" value="Heptose_bisP_phosphatase"/>
</dbReference>
<keyword evidence="5 8" id="KW-0378">Hydrolase</keyword>
<dbReference type="Pfam" id="PF13242">
    <property type="entry name" value="Hydrolase_like"/>
    <property type="match status" value="1"/>
</dbReference>
<dbReference type="PANTHER" id="PTHR42891:SF1">
    <property type="entry name" value="D-GLYCERO-BETA-D-MANNO-HEPTOSE-1,7-BISPHOSPHATE 7-PHOSPHATASE"/>
    <property type="match status" value="1"/>
</dbReference>
<dbReference type="InterPro" id="IPR036412">
    <property type="entry name" value="HAD-like_sf"/>
</dbReference>
<evidence type="ECO:0000256" key="6">
    <source>
        <dbReference type="ARBA" id="ARBA00023277"/>
    </source>
</evidence>
<dbReference type="InterPro" id="IPR006543">
    <property type="entry name" value="Histidinol-phos"/>
</dbReference>
<keyword evidence="9" id="KW-1185">Reference proteome</keyword>
<evidence type="ECO:0000256" key="2">
    <source>
        <dbReference type="ARBA" id="ARBA00005628"/>
    </source>
</evidence>
<accession>A0ABU2MXW3</accession>
<organism evidence="8 9">
    <name type="scientific">Streptomyces litchfieldiae</name>
    <dbReference type="NCBI Taxonomy" id="3075543"/>
    <lineage>
        <taxon>Bacteria</taxon>
        <taxon>Bacillati</taxon>
        <taxon>Actinomycetota</taxon>
        <taxon>Actinomycetes</taxon>
        <taxon>Kitasatosporales</taxon>
        <taxon>Streptomycetaceae</taxon>
        <taxon>Streptomyces</taxon>
    </lineage>
</organism>
<dbReference type="NCBIfam" id="TIGR01662">
    <property type="entry name" value="HAD-SF-IIIA"/>
    <property type="match status" value="1"/>
</dbReference>
<evidence type="ECO:0000256" key="1">
    <source>
        <dbReference type="ARBA" id="ARBA00004496"/>
    </source>
</evidence>
<proteinExistence type="inferred from homology"/>
<evidence type="ECO:0000256" key="4">
    <source>
        <dbReference type="ARBA" id="ARBA00022723"/>
    </source>
</evidence>
<comment type="similarity">
    <text evidence="2">Belongs to the GmhB family.</text>
</comment>
<evidence type="ECO:0000256" key="5">
    <source>
        <dbReference type="ARBA" id="ARBA00022801"/>
    </source>
</evidence>
<dbReference type="InterPro" id="IPR006549">
    <property type="entry name" value="HAD-SF_hydro_IIIA"/>
</dbReference>
<name>A0ABU2MXW3_9ACTN</name>
<evidence type="ECO:0000256" key="7">
    <source>
        <dbReference type="ARBA" id="ARBA00031828"/>
    </source>
</evidence>
<evidence type="ECO:0000313" key="9">
    <source>
        <dbReference type="Proteomes" id="UP001183246"/>
    </source>
</evidence>
<dbReference type="Proteomes" id="UP001183246">
    <property type="component" value="Unassembled WGS sequence"/>
</dbReference>
<keyword evidence="6" id="KW-0119">Carbohydrate metabolism</keyword>
<evidence type="ECO:0000256" key="3">
    <source>
        <dbReference type="ARBA" id="ARBA00022490"/>
    </source>
</evidence>
<dbReference type="PANTHER" id="PTHR42891">
    <property type="entry name" value="D-GLYCERO-BETA-D-MANNO-HEPTOSE-1,7-BISPHOSPHATE 7-PHOSPHATASE"/>
    <property type="match status" value="1"/>
</dbReference>
<evidence type="ECO:0000313" key="8">
    <source>
        <dbReference type="EMBL" id="MDT0346360.1"/>
    </source>
</evidence>
<reference evidence="9" key="1">
    <citation type="submission" date="2023-07" db="EMBL/GenBank/DDBJ databases">
        <title>30 novel species of actinomycetes from the DSMZ collection.</title>
        <authorList>
            <person name="Nouioui I."/>
        </authorList>
    </citation>
    <scope>NUCLEOTIDE SEQUENCE [LARGE SCALE GENOMIC DNA]</scope>
    <source>
        <strain evidence="9">DSM 44938</strain>
    </source>
</reference>
<dbReference type="RefSeq" id="WP_311707487.1">
    <property type="nucleotide sequence ID" value="NZ_JAVREL010000020.1"/>
</dbReference>
<sequence length="218" mass="22526">MTKAPIFTFPEPRADRPWLLPSAGPGAPAARRAGPGPDAVLFDRDGTLIEDVPYNADPALVRPLPRVGAALDLLRERGIPLGVVSNQSGAARGRFGPDGVAAVRRRVEELLGPFGVWAICPHGPGQGCHCRKPAPGLIIAACAQLGVAPDRVAVVGDIGADLAAARAAGARGVLVPTPVTRRAEIVAAEEWAPDLLTAVRHLLGPARSGGRSGEERSP</sequence>
<dbReference type="InterPro" id="IPR023214">
    <property type="entry name" value="HAD_sf"/>
</dbReference>
<comment type="subcellular location">
    <subcellularLocation>
        <location evidence="1">Cytoplasm</location>
    </subcellularLocation>
</comment>
<keyword evidence="4" id="KW-0479">Metal-binding</keyword>
<protein>
    <recommendedName>
        <fullName evidence="7">D,D-heptose 1,7-bisphosphate phosphatase</fullName>
    </recommendedName>
</protein>
<dbReference type="Gene3D" id="3.40.50.1000">
    <property type="entry name" value="HAD superfamily/HAD-like"/>
    <property type="match status" value="1"/>
</dbReference>
<dbReference type="GO" id="GO:0016787">
    <property type="term" value="F:hydrolase activity"/>
    <property type="evidence" value="ECO:0007669"/>
    <property type="project" value="UniProtKB-KW"/>
</dbReference>